<dbReference type="GO" id="GO:0006508">
    <property type="term" value="P:proteolysis"/>
    <property type="evidence" value="ECO:0007669"/>
    <property type="project" value="UniProtKB-KW"/>
</dbReference>
<evidence type="ECO:0000256" key="1">
    <source>
        <dbReference type="ARBA" id="ARBA00000423"/>
    </source>
</evidence>
<keyword evidence="8" id="KW-1185">Reference proteome</keyword>
<name>A0AAV0W4B3_9HEMI</name>
<keyword evidence="6" id="KW-0788">Thiol protease</keyword>
<dbReference type="InterPro" id="IPR004134">
    <property type="entry name" value="Peptidase_C1B"/>
</dbReference>
<dbReference type="AlphaFoldDB" id="A0AAV0W4B3"/>
<dbReference type="EC" id="3.4.22.40" evidence="2"/>
<evidence type="ECO:0000313" key="8">
    <source>
        <dbReference type="Proteomes" id="UP001160148"/>
    </source>
</evidence>
<dbReference type="Proteomes" id="UP001160148">
    <property type="component" value="Unassembled WGS sequence"/>
</dbReference>
<keyword evidence="5" id="KW-0378">Hydrolase</keyword>
<dbReference type="Pfam" id="PF03051">
    <property type="entry name" value="Peptidase_C1_2"/>
    <property type="match status" value="1"/>
</dbReference>
<dbReference type="InterPro" id="IPR000169">
    <property type="entry name" value="Pept_cys_AS"/>
</dbReference>
<dbReference type="GO" id="GO:0070005">
    <property type="term" value="F:cysteine-type aminopeptidase activity"/>
    <property type="evidence" value="ECO:0007669"/>
    <property type="project" value="InterPro"/>
</dbReference>
<comment type="catalytic activity">
    <reaction evidence="1">
        <text>Inactivates bleomycin B2 (a cytotoxic glycometallopeptide) by hydrolysis of a carboxyamide bond of beta-aminoalanine, but also shows general aminopeptidase activity. The specificity varies somewhat with source, but amino acid arylamides of Met, Leu and Ala are preferred.</text>
        <dbReference type="EC" id="3.4.22.40"/>
    </reaction>
</comment>
<evidence type="ECO:0000256" key="3">
    <source>
        <dbReference type="ARBA" id="ARBA00022227"/>
    </source>
</evidence>
<accession>A0AAV0W4B3</accession>
<dbReference type="EMBL" id="CARXXK010000001">
    <property type="protein sequence ID" value="CAI6350627.1"/>
    <property type="molecule type" value="Genomic_DNA"/>
</dbReference>
<reference evidence="7 8" key="1">
    <citation type="submission" date="2023-01" db="EMBL/GenBank/DDBJ databases">
        <authorList>
            <person name="Whitehead M."/>
        </authorList>
    </citation>
    <scope>NUCLEOTIDE SEQUENCE [LARGE SCALE GENOMIC DNA]</scope>
</reference>
<dbReference type="PANTHER" id="PTHR10363">
    <property type="entry name" value="BLEOMYCIN HYDROLASE"/>
    <property type="match status" value="1"/>
</dbReference>
<dbReference type="SUPFAM" id="SSF54001">
    <property type="entry name" value="Cysteine proteinases"/>
    <property type="match status" value="1"/>
</dbReference>
<dbReference type="GO" id="GO:0005737">
    <property type="term" value="C:cytoplasm"/>
    <property type="evidence" value="ECO:0007669"/>
    <property type="project" value="TreeGrafter"/>
</dbReference>
<dbReference type="GO" id="GO:0043418">
    <property type="term" value="P:homocysteine catabolic process"/>
    <property type="evidence" value="ECO:0007669"/>
    <property type="project" value="TreeGrafter"/>
</dbReference>
<protein>
    <recommendedName>
        <fullName evidence="3">Bleomycin hydrolase</fullName>
        <ecNumber evidence="2">3.4.22.40</ecNumber>
    </recommendedName>
</protein>
<evidence type="ECO:0000256" key="5">
    <source>
        <dbReference type="ARBA" id="ARBA00022801"/>
    </source>
</evidence>
<gene>
    <name evidence="7" type="ORF">MEUPH1_LOCUS7066</name>
</gene>
<dbReference type="GO" id="GO:0004197">
    <property type="term" value="F:cysteine-type endopeptidase activity"/>
    <property type="evidence" value="ECO:0007669"/>
    <property type="project" value="UniProtKB-EC"/>
</dbReference>
<dbReference type="InterPro" id="IPR038765">
    <property type="entry name" value="Papain-like_cys_pep_sf"/>
</dbReference>
<proteinExistence type="predicted"/>
<evidence type="ECO:0000256" key="6">
    <source>
        <dbReference type="ARBA" id="ARBA00022807"/>
    </source>
</evidence>
<evidence type="ECO:0000256" key="4">
    <source>
        <dbReference type="ARBA" id="ARBA00022670"/>
    </source>
</evidence>
<dbReference type="PROSITE" id="PS00139">
    <property type="entry name" value="THIOL_PROTEASE_CYS"/>
    <property type="match status" value="1"/>
</dbReference>
<dbReference type="GO" id="GO:0009636">
    <property type="term" value="P:response to toxic substance"/>
    <property type="evidence" value="ECO:0007669"/>
    <property type="project" value="TreeGrafter"/>
</dbReference>
<sequence>MGKTFSSIIKPDNILKFCDAFYNDAKTVLAQNVCSRISHTDVSTSRNRVQECHHYYTHKIEFEGKPVTNQKKSGRCWIFACLNVIRVPSIKQFNLEEFEFSQAYIFFWDKIKRSNYFLNAIVQTANRGETVIDRTTACLLTKPIDDGGQWDMLVNIITKYGLMPKKNFPEAFSCEASDTLNVILHSKLREFAIILHKLVSNNATDNEMRLKPKSKNKWKLFIELLVFV</sequence>
<organism evidence="7 8">
    <name type="scientific">Macrosiphum euphorbiae</name>
    <name type="common">potato aphid</name>
    <dbReference type="NCBI Taxonomy" id="13131"/>
    <lineage>
        <taxon>Eukaryota</taxon>
        <taxon>Metazoa</taxon>
        <taxon>Ecdysozoa</taxon>
        <taxon>Arthropoda</taxon>
        <taxon>Hexapoda</taxon>
        <taxon>Insecta</taxon>
        <taxon>Pterygota</taxon>
        <taxon>Neoptera</taxon>
        <taxon>Paraneoptera</taxon>
        <taxon>Hemiptera</taxon>
        <taxon>Sternorrhyncha</taxon>
        <taxon>Aphidomorpha</taxon>
        <taxon>Aphidoidea</taxon>
        <taxon>Aphididae</taxon>
        <taxon>Macrosiphini</taxon>
        <taxon>Macrosiphum</taxon>
    </lineage>
</organism>
<evidence type="ECO:0000256" key="2">
    <source>
        <dbReference type="ARBA" id="ARBA00012465"/>
    </source>
</evidence>
<dbReference type="PANTHER" id="PTHR10363:SF2">
    <property type="entry name" value="BLEOMYCIN HYDROLASE"/>
    <property type="match status" value="1"/>
</dbReference>
<evidence type="ECO:0000313" key="7">
    <source>
        <dbReference type="EMBL" id="CAI6350627.1"/>
    </source>
</evidence>
<comment type="caution">
    <text evidence="7">The sequence shown here is derived from an EMBL/GenBank/DDBJ whole genome shotgun (WGS) entry which is preliminary data.</text>
</comment>
<dbReference type="Gene3D" id="3.90.70.10">
    <property type="entry name" value="Cysteine proteinases"/>
    <property type="match status" value="1"/>
</dbReference>
<keyword evidence="4" id="KW-0645">Protease</keyword>